<feature type="region of interest" description="Disordered" evidence="1">
    <location>
        <begin position="169"/>
        <end position="229"/>
    </location>
</feature>
<proteinExistence type="predicted"/>
<protein>
    <submittedName>
        <fullName evidence="2">Uncharacterized protein</fullName>
    </submittedName>
</protein>
<feature type="compositionally biased region" description="Low complexity" evidence="1">
    <location>
        <begin position="179"/>
        <end position="219"/>
    </location>
</feature>
<reference evidence="2" key="1">
    <citation type="submission" date="2020-05" db="EMBL/GenBank/DDBJ databases">
        <authorList>
            <person name="Chiriac C."/>
            <person name="Salcher M."/>
            <person name="Ghai R."/>
            <person name="Kavagutti S V."/>
        </authorList>
    </citation>
    <scope>NUCLEOTIDE SEQUENCE</scope>
</reference>
<evidence type="ECO:0000313" key="2">
    <source>
        <dbReference type="EMBL" id="CAB4196397.1"/>
    </source>
</evidence>
<name>A0A6J5RQ45_9CAUD</name>
<feature type="region of interest" description="Disordered" evidence="1">
    <location>
        <begin position="47"/>
        <end position="103"/>
    </location>
</feature>
<feature type="compositionally biased region" description="Gly residues" evidence="1">
    <location>
        <begin position="169"/>
        <end position="178"/>
    </location>
</feature>
<organism evidence="2">
    <name type="scientific">uncultured Caudovirales phage</name>
    <dbReference type="NCBI Taxonomy" id="2100421"/>
    <lineage>
        <taxon>Viruses</taxon>
        <taxon>Duplodnaviria</taxon>
        <taxon>Heunggongvirae</taxon>
        <taxon>Uroviricota</taxon>
        <taxon>Caudoviricetes</taxon>
        <taxon>Peduoviridae</taxon>
        <taxon>Maltschvirus</taxon>
        <taxon>Maltschvirus maltsch</taxon>
    </lineage>
</organism>
<feature type="region of interest" description="Disordered" evidence="1">
    <location>
        <begin position="1"/>
        <end position="33"/>
    </location>
</feature>
<sequence length="351" mass="34104">YQDGPPGGGGGNGGNGGGGNNGEQDFAGVGGLAANYGYGNPAGPFAGEFNGSGLAGVDQTGLGLSGTAAKDNRAGYSEEDKDLEDAKNAPPGPDAAPWQNPDTPVSNYFQNLVANPGPALANLAVSAVGAAVTAGASLGVQGAMSMATNANSLSGMFGGPSVGGAMFGGPSTGAGGPAAAGQGNQNQGNPNGPGTATADVGQSPAMAMAQAPGAAPTGGPYDGVGGDSGVVQPYYPPRVAQGGGLVSLATGGQPTAPQGKQYFEGQVEGNGDGMSDEVPFDIHNSNPNKALLSKDEYVLPADVVSMIGNGSSNAGAEEIDRFVASIRKKAHGVSKQQKQLKGSKGLQSLVA</sequence>
<gene>
    <name evidence="2" type="ORF">UFOVP1292_1</name>
</gene>
<feature type="compositionally biased region" description="Gly residues" evidence="1">
    <location>
        <begin position="1"/>
        <end position="21"/>
    </location>
</feature>
<dbReference type="EMBL" id="LR797251">
    <property type="protein sequence ID" value="CAB4196397.1"/>
    <property type="molecule type" value="Genomic_DNA"/>
</dbReference>
<feature type="non-terminal residue" evidence="2">
    <location>
        <position position="1"/>
    </location>
</feature>
<evidence type="ECO:0000256" key="1">
    <source>
        <dbReference type="SAM" id="MobiDB-lite"/>
    </source>
</evidence>
<accession>A0A6J5RQ45</accession>